<dbReference type="PANTHER" id="PTHR43390">
    <property type="entry name" value="SIGNAL PEPTIDASE I"/>
    <property type="match status" value="1"/>
</dbReference>
<dbReference type="PROSITE" id="PS00761">
    <property type="entry name" value="SPASE_I_3"/>
    <property type="match status" value="1"/>
</dbReference>
<evidence type="ECO:0000313" key="11">
    <source>
        <dbReference type="Proteomes" id="UP000242754"/>
    </source>
</evidence>
<evidence type="ECO:0000256" key="2">
    <source>
        <dbReference type="ARBA" id="ARBA00004401"/>
    </source>
</evidence>
<keyword evidence="4 7" id="KW-0645">Protease</keyword>
<dbReference type="Pfam" id="PF10502">
    <property type="entry name" value="Peptidase_S26"/>
    <property type="match status" value="1"/>
</dbReference>
<feature type="transmembrane region" description="Helical" evidence="7">
    <location>
        <begin position="48"/>
        <end position="71"/>
    </location>
</feature>
<dbReference type="AlphaFoldDB" id="A0A143YCI1"/>
<name>A0A143YCI1_9LACT</name>
<organism evidence="10 11">
    <name type="scientific">Trichococcus palustris</name>
    <dbReference type="NCBI Taxonomy" id="140314"/>
    <lineage>
        <taxon>Bacteria</taxon>
        <taxon>Bacillati</taxon>
        <taxon>Bacillota</taxon>
        <taxon>Bacilli</taxon>
        <taxon>Lactobacillales</taxon>
        <taxon>Carnobacteriaceae</taxon>
        <taxon>Trichococcus</taxon>
    </lineage>
</organism>
<dbReference type="GO" id="GO:0006465">
    <property type="term" value="P:signal peptide processing"/>
    <property type="evidence" value="ECO:0007669"/>
    <property type="project" value="InterPro"/>
</dbReference>
<keyword evidence="7" id="KW-0812">Transmembrane</keyword>
<keyword evidence="5 7" id="KW-0378">Hydrolase</keyword>
<dbReference type="Proteomes" id="UP000242754">
    <property type="component" value="Unassembled WGS sequence"/>
</dbReference>
<evidence type="ECO:0000256" key="7">
    <source>
        <dbReference type="RuleBase" id="RU003993"/>
    </source>
</evidence>
<dbReference type="InterPro" id="IPR036286">
    <property type="entry name" value="LexA/Signal_pep-like_sf"/>
</dbReference>
<evidence type="ECO:0000256" key="5">
    <source>
        <dbReference type="ARBA" id="ARBA00022801"/>
    </source>
</evidence>
<dbReference type="InterPro" id="IPR019756">
    <property type="entry name" value="Pept_S26A_signal_pept_1_Ser-AS"/>
</dbReference>
<evidence type="ECO:0000256" key="8">
    <source>
        <dbReference type="RuleBase" id="RU362042"/>
    </source>
</evidence>
<keyword evidence="7" id="KW-0472">Membrane</keyword>
<accession>A0A143YCI1</accession>
<dbReference type="GO" id="GO:0005886">
    <property type="term" value="C:plasma membrane"/>
    <property type="evidence" value="ECO:0007669"/>
    <property type="project" value="UniProtKB-SubCell"/>
</dbReference>
<evidence type="ECO:0000256" key="3">
    <source>
        <dbReference type="ARBA" id="ARBA00013208"/>
    </source>
</evidence>
<evidence type="ECO:0000256" key="4">
    <source>
        <dbReference type="ARBA" id="ARBA00022670"/>
    </source>
</evidence>
<feature type="active site" evidence="6">
    <location>
        <position position="79"/>
    </location>
</feature>
<dbReference type="PROSITE" id="PS00501">
    <property type="entry name" value="SPASE_I_1"/>
    <property type="match status" value="1"/>
</dbReference>
<feature type="domain" description="Peptidase S26" evidence="9">
    <location>
        <begin position="51"/>
        <end position="214"/>
    </location>
</feature>
<dbReference type="SUPFAM" id="SSF51306">
    <property type="entry name" value="LexA/Signal peptidase"/>
    <property type="match status" value="1"/>
</dbReference>
<keyword evidence="11" id="KW-1185">Reference proteome</keyword>
<evidence type="ECO:0000313" key="10">
    <source>
        <dbReference type="EMBL" id="CZQ85010.1"/>
    </source>
</evidence>
<evidence type="ECO:0000256" key="6">
    <source>
        <dbReference type="PIRSR" id="PIRSR600223-1"/>
    </source>
</evidence>
<comment type="subcellular location">
    <subcellularLocation>
        <location evidence="2">Cell membrane</location>
        <topology evidence="2">Single-pass type II membrane protein</topology>
    </subcellularLocation>
    <subcellularLocation>
        <location evidence="8">Membrane</location>
        <topology evidence="8">Single-pass type II membrane protein</topology>
    </subcellularLocation>
</comment>
<comment type="catalytic activity">
    <reaction evidence="1 7">
        <text>Cleavage of hydrophobic, N-terminal signal or leader sequences from secreted and periplasmic proteins.</text>
        <dbReference type="EC" id="3.4.21.89"/>
    </reaction>
</comment>
<dbReference type="NCBIfam" id="TIGR02227">
    <property type="entry name" value="sigpep_I_bact"/>
    <property type="match status" value="1"/>
</dbReference>
<dbReference type="InterPro" id="IPR019758">
    <property type="entry name" value="Pept_S26A_signal_pept_1_CS"/>
</dbReference>
<dbReference type="Gene3D" id="2.10.109.10">
    <property type="entry name" value="Umud Fragment, subunit A"/>
    <property type="match status" value="1"/>
</dbReference>
<evidence type="ECO:0000256" key="1">
    <source>
        <dbReference type="ARBA" id="ARBA00000677"/>
    </source>
</evidence>
<dbReference type="InterPro" id="IPR000223">
    <property type="entry name" value="Pept_S26A_signal_pept_1"/>
</dbReference>
<protein>
    <recommendedName>
        <fullName evidence="3 7">Signal peptidase I</fullName>
        <ecNumber evidence="3 7">3.4.21.89</ecNumber>
    </recommendedName>
</protein>
<dbReference type="CDD" id="cd06530">
    <property type="entry name" value="S26_SPase_I"/>
    <property type="match status" value="1"/>
</dbReference>
<keyword evidence="7" id="KW-1133">Transmembrane helix</keyword>
<dbReference type="EC" id="3.4.21.89" evidence="3 7"/>
<reference evidence="10 11" key="1">
    <citation type="submission" date="2016-02" db="EMBL/GenBank/DDBJ databases">
        <authorList>
            <person name="Wen L."/>
            <person name="He K."/>
            <person name="Yang H."/>
        </authorList>
    </citation>
    <scope>NUCLEOTIDE SEQUENCE [LARGE SCALE GENOMIC DNA]</scope>
    <source>
        <strain evidence="10">Trichococcus palustris</strain>
    </source>
</reference>
<dbReference type="OrthoDB" id="9802919at2"/>
<sequence>MSIDKTDLNNHDADYFSRNERFGVKSNKKTKKGSGKNPGSPDGFWKEFANIAISVAVAFVLFIVIRTYLFYPFQVVGESMVPTLETGDRLILNRLAKVDRFDIVVFPAPDGSGEEYVKRIIGLPGDEITYFQDTLYINGKKVDEHYLEPLKAAANGKVLTPDFTLFSLDSTKVSTVPKDTYFVLGDNRSVSKDSRVFGFIPAAQVEGTADLRIWPIAKIGLMDGNK</sequence>
<dbReference type="EMBL" id="FJNE01000002">
    <property type="protein sequence ID" value="CZQ85010.1"/>
    <property type="molecule type" value="Genomic_DNA"/>
</dbReference>
<proteinExistence type="inferred from homology"/>
<dbReference type="InterPro" id="IPR019533">
    <property type="entry name" value="Peptidase_S26"/>
</dbReference>
<dbReference type="GO" id="GO:0004252">
    <property type="term" value="F:serine-type endopeptidase activity"/>
    <property type="evidence" value="ECO:0007669"/>
    <property type="project" value="InterPro"/>
</dbReference>
<dbReference type="RefSeq" id="WP_087031154.1">
    <property type="nucleotide sequence ID" value="NZ_FJNE01000002.1"/>
</dbReference>
<evidence type="ECO:0000259" key="9">
    <source>
        <dbReference type="Pfam" id="PF10502"/>
    </source>
</evidence>
<feature type="active site" evidence="6">
    <location>
        <position position="118"/>
    </location>
</feature>
<comment type="similarity">
    <text evidence="8">Belongs to the peptidase S26 family.</text>
</comment>
<dbReference type="PROSITE" id="PS00760">
    <property type="entry name" value="SPASE_I_2"/>
    <property type="match status" value="1"/>
</dbReference>
<dbReference type="PANTHER" id="PTHR43390:SF8">
    <property type="entry name" value="SIGNAL PEPTIDASE I"/>
    <property type="match status" value="1"/>
</dbReference>
<dbReference type="STRING" id="140314.SAMN04488076_10159"/>
<dbReference type="InterPro" id="IPR019757">
    <property type="entry name" value="Pept_S26A_signal_pept_1_Lys-AS"/>
</dbReference>
<dbReference type="GO" id="GO:0009003">
    <property type="term" value="F:signal peptidase activity"/>
    <property type="evidence" value="ECO:0007669"/>
    <property type="project" value="UniProtKB-EC"/>
</dbReference>
<dbReference type="PRINTS" id="PR00727">
    <property type="entry name" value="LEADERPTASE"/>
</dbReference>
<gene>
    <name evidence="10" type="ORF">Tpal_575</name>
</gene>